<dbReference type="RefSeq" id="WP_002780011.1">
    <property type="nucleotide sequence ID" value="NZ_AANHVQ020000009.1"/>
</dbReference>
<dbReference type="OrthoDB" id="5361949at2"/>
<gene>
    <name evidence="3" type="ORF">C6T04_05290</name>
    <name evidence="2" type="ORF">CJD00_04540</name>
</gene>
<name>A0A1B3XCC8_CAMCO</name>
<evidence type="ECO:0000313" key="4">
    <source>
        <dbReference type="Proteomes" id="UP000361993"/>
    </source>
</evidence>
<dbReference type="AlphaFoldDB" id="A0A1B3XCC8"/>
<dbReference type="EMBL" id="AACDUL010000006">
    <property type="protein sequence ID" value="EAK1509536.1"/>
    <property type="molecule type" value="Genomic_DNA"/>
</dbReference>
<feature type="chain" id="PRO_5042684535" evidence="1">
    <location>
        <begin position="20"/>
        <end position="253"/>
    </location>
</feature>
<comment type="caution">
    <text evidence="3">The sequence shown here is derived from an EMBL/GenBank/DDBJ whole genome shotgun (WGS) entry which is preliminary data.</text>
</comment>
<reference evidence="3 5" key="2">
    <citation type="submission" date="2018-06" db="EMBL/GenBank/DDBJ databases">
        <authorList>
            <consortium name="NARMS: The National Antimicrobial Resistance Monitoring System"/>
        </authorList>
    </citation>
    <scope>NUCLEOTIDE SEQUENCE [LARGE SCALE GENOMIC DNA]</scope>
    <source>
        <strain evidence="3 5">FSIS11807978</strain>
    </source>
</reference>
<dbReference type="Proteomes" id="UP000361993">
    <property type="component" value="Unassembled WGS sequence"/>
</dbReference>
<evidence type="ECO:0000313" key="3">
    <source>
        <dbReference type="EMBL" id="EAK4358333.1"/>
    </source>
</evidence>
<dbReference type="KEGG" id="ccof:VC76_08340"/>
<sequence length="253" mass="28998">MKIFLILFMSILLNSSLFANNFSQKKIIKLEQQESFEIIDLQQNVEKQNLDQQKGIFDSSSLMSKKESIRKDNDVDFAIAMSFRQNFGYALDGFNISAKEFSTLFAKNLVDNLRLNFVNSAANGVYQDLRTLARFSPKDSKLLNVSPFLKKEKDKSQIYAKFTDYLVVVNLDDFYVNITNYFVAITKNAVANINFKVVSTSNGKILTSKNVRLNFALHAQDPRVNYQELVNQMPNMLAEVINKELEKLNLTVQ</sequence>
<organism evidence="3 5">
    <name type="scientific">Campylobacter coli</name>
    <dbReference type="NCBI Taxonomy" id="195"/>
    <lineage>
        <taxon>Bacteria</taxon>
        <taxon>Pseudomonadati</taxon>
        <taxon>Campylobacterota</taxon>
        <taxon>Epsilonproteobacteria</taxon>
        <taxon>Campylobacterales</taxon>
        <taxon>Campylobacteraceae</taxon>
        <taxon>Campylobacter</taxon>
    </lineage>
</organism>
<dbReference type="EMBL" id="AACGFG010000006">
    <property type="protein sequence ID" value="EAK4358333.1"/>
    <property type="molecule type" value="Genomic_DNA"/>
</dbReference>
<reference evidence="2 4" key="1">
    <citation type="submission" date="2018-05" db="EMBL/GenBank/DDBJ databases">
        <authorList>
            <consortium name="GenomeTrakr network: Whole genome sequencing for foodborne pathogen traceback"/>
        </authorList>
    </citation>
    <scope>NUCLEOTIDE SEQUENCE [LARGE SCALE GENOMIC DNA]</scope>
    <source>
        <strain evidence="2 4">NC_C6016</strain>
    </source>
</reference>
<protein>
    <submittedName>
        <fullName evidence="3">Uncharacterized protein</fullName>
    </submittedName>
</protein>
<proteinExistence type="predicted"/>
<evidence type="ECO:0000256" key="1">
    <source>
        <dbReference type="SAM" id="SignalP"/>
    </source>
</evidence>
<evidence type="ECO:0000313" key="5">
    <source>
        <dbReference type="Proteomes" id="UP000365807"/>
    </source>
</evidence>
<feature type="signal peptide" evidence="1">
    <location>
        <begin position="1"/>
        <end position="19"/>
    </location>
</feature>
<keyword evidence="1" id="KW-0732">Signal</keyword>
<dbReference type="STRING" id="195.ATE51_04302"/>
<accession>A0A1B3XCC8</accession>
<evidence type="ECO:0000313" key="2">
    <source>
        <dbReference type="EMBL" id="EAK1509536.1"/>
    </source>
</evidence>
<dbReference type="Proteomes" id="UP000365807">
    <property type="component" value="Unassembled WGS sequence"/>
</dbReference>